<organism evidence="8 9">
    <name type="scientific">Nicrophorus vespilloides</name>
    <name type="common">Boreal carrion beetle</name>
    <dbReference type="NCBI Taxonomy" id="110193"/>
    <lineage>
        <taxon>Eukaryota</taxon>
        <taxon>Metazoa</taxon>
        <taxon>Ecdysozoa</taxon>
        <taxon>Arthropoda</taxon>
        <taxon>Hexapoda</taxon>
        <taxon>Insecta</taxon>
        <taxon>Pterygota</taxon>
        <taxon>Neoptera</taxon>
        <taxon>Endopterygota</taxon>
        <taxon>Coleoptera</taxon>
        <taxon>Polyphaga</taxon>
        <taxon>Staphyliniformia</taxon>
        <taxon>Silphidae</taxon>
        <taxon>Nicrophorinae</taxon>
        <taxon>Nicrophorus</taxon>
    </lineage>
</organism>
<accession>A0ABM1N336</accession>
<sequence length="765" mass="88536">MSGGLNKKKVNKTQGWEVAGSEFYQESYPSNAADFDVLQQNPKHLATLLPSKQNRAATIKLRNNSDTRTFRRQQSMRRESTFRRASVAAEVQVAMMPDLSQNLSNEQTTWQEIMELKAMPIPMAQKREMKSKLQNEPNLRLQGYEQFKWKHKRMLEKFKLRLNEAYQKLELWRGTLKNIEGNFGTGVVAYFLFIKWLMRLNLCMFVPQFFFVILPMLLSQEKAPVECSGGERNSTECCTANYFNSSSGSNLVLDLFQGRGEMEKTVFFYGPYSNETLQYYLNGSQMYYNLPLAYVAVPIFYFLFSLIAIVKAAAKGFKERLVEGEGQFYHYCNLVICSWDFCIDNKKSAGKKQEAIFKEIKSSLEIERLEEERKCRTRNEKTKLLAIRIVVNFVVVLILFLGAAIIYFVFDFSTNKLVDYVGNSISFDTDSILRLFYEFLPSIIIVLLNMTVPFLFQYLVSFENYSPIFVVRLTLVRTVFLRLFSLFVLYASLYKKISCEREEDECTSTSCNTPMCWETFVGQQMYKLALTDFATHVFITFVVNFIRSRIGRLENRFAKLIGEQYFDLPKHVLDVVYLQTVSWFGSFYAPCLPALFTIIFFAMFFVKRFACLVNSRPSSTVYRASRSNSMFMIVLLVSFIFALIPVAFSVAELVPSKSCGPFRGLNSVWEVVTVAFHYTPHWIQKVVFFLSTAGFGIPVFIVLCLTLYYYIAVTSANRHMVVVLKHQLVLEGHDKQFLLEKLSSFIKQQQKRSRQPEGDRNVVSN</sequence>
<evidence type="ECO:0000313" key="9">
    <source>
        <dbReference type="RefSeq" id="XP_017781236.1"/>
    </source>
</evidence>
<feature type="transmembrane region" description="Helical" evidence="6">
    <location>
        <begin position="439"/>
        <end position="462"/>
    </location>
</feature>
<feature type="transmembrane region" description="Helical" evidence="6">
    <location>
        <begin position="474"/>
        <end position="493"/>
    </location>
</feature>
<dbReference type="PANTHER" id="PTHR23302">
    <property type="entry name" value="TRANSMEMBRANE CHANNEL-RELATED"/>
    <property type="match status" value="1"/>
</dbReference>
<name>A0ABM1N336_NICVS</name>
<dbReference type="InterPro" id="IPR012496">
    <property type="entry name" value="TMC_dom"/>
</dbReference>
<dbReference type="GeneID" id="108566051"/>
<keyword evidence="4 6" id="KW-1133">Transmembrane helix</keyword>
<keyword evidence="3 6" id="KW-0812">Transmembrane</keyword>
<proteinExistence type="inferred from homology"/>
<gene>
    <name evidence="9" type="primary">LOC108566051</name>
</gene>
<dbReference type="RefSeq" id="XP_017781236.1">
    <property type="nucleotide sequence ID" value="XM_017925747.1"/>
</dbReference>
<dbReference type="PANTHER" id="PTHR23302:SF24">
    <property type="entry name" value="TMC DOMAIN-CONTAINING PROTEIN"/>
    <property type="match status" value="1"/>
</dbReference>
<reference evidence="9" key="1">
    <citation type="submission" date="2025-08" db="UniProtKB">
        <authorList>
            <consortium name="RefSeq"/>
        </authorList>
    </citation>
    <scope>IDENTIFICATION</scope>
    <source>
        <tissue evidence="9">Whole Larva</tissue>
    </source>
</reference>
<feature type="transmembrane region" description="Helical" evidence="6">
    <location>
        <begin position="200"/>
        <end position="218"/>
    </location>
</feature>
<feature type="transmembrane region" description="Helical" evidence="6">
    <location>
        <begin position="385"/>
        <end position="410"/>
    </location>
</feature>
<feature type="domain" description="TMC" evidence="7">
    <location>
        <begin position="516"/>
        <end position="625"/>
    </location>
</feature>
<dbReference type="Proteomes" id="UP000695000">
    <property type="component" value="Unplaced"/>
</dbReference>
<feature type="transmembrane region" description="Helical" evidence="6">
    <location>
        <begin position="686"/>
        <end position="711"/>
    </location>
</feature>
<comment type="similarity">
    <text evidence="2">Belongs to the TMC family.</text>
</comment>
<comment type="subcellular location">
    <subcellularLocation>
        <location evidence="1">Membrane</location>
        <topology evidence="1">Multi-pass membrane protein</topology>
    </subcellularLocation>
</comment>
<feature type="transmembrane region" description="Helical" evidence="6">
    <location>
        <begin position="292"/>
        <end position="310"/>
    </location>
</feature>
<evidence type="ECO:0000256" key="4">
    <source>
        <dbReference type="ARBA" id="ARBA00022989"/>
    </source>
</evidence>
<protein>
    <submittedName>
        <fullName evidence="9">Transmembrane channel-like protein 7</fullName>
    </submittedName>
</protein>
<evidence type="ECO:0000256" key="5">
    <source>
        <dbReference type="ARBA" id="ARBA00023136"/>
    </source>
</evidence>
<evidence type="ECO:0000256" key="3">
    <source>
        <dbReference type="ARBA" id="ARBA00022692"/>
    </source>
</evidence>
<evidence type="ECO:0000313" key="8">
    <source>
        <dbReference type="Proteomes" id="UP000695000"/>
    </source>
</evidence>
<evidence type="ECO:0000259" key="7">
    <source>
        <dbReference type="Pfam" id="PF07810"/>
    </source>
</evidence>
<evidence type="ECO:0000256" key="1">
    <source>
        <dbReference type="ARBA" id="ARBA00004141"/>
    </source>
</evidence>
<feature type="transmembrane region" description="Helical" evidence="6">
    <location>
        <begin position="627"/>
        <end position="648"/>
    </location>
</feature>
<evidence type="ECO:0000256" key="6">
    <source>
        <dbReference type="SAM" id="Phobius"/>
    </source>
</evidence>
<feature type="transmembrane region" description="Helical" evidence="6">
    <location>
        <begin position="587"/>
        <end position="606"/>
    </location>
</feature>
<dbReference type="Pfam" id="PF07810">
    <property type="entry name" value="TMC"/>
    <property type="match status" value="1"/>
</dbReference>
<keyword evidence="5 6" id="KW-0472">Membrane</keyword>
<keyword evidence="8" id="KW-1185">Reference proteome</keyword>
<dbReference type="InterPro" id="IPR038900">
    <property type="entry name" value="TMC"/>
</dbReference>
<evidence type="ECO:0000256" key="2">
    <source>
        <dbReference type="ARBA" id="ARBA00006510"/>
    </source>
</evidence>